<proteinExistence type="predicted"/>
<name>A0A9P8T6K2_9ASCO</name>
<dbReference type="Proteomes" id="UP000769157">
    <property type="component" value="Unassembled WGS sequence"/>
</dbReference>
<dbReference type="EMBL" id="JAEUBE010000158">
    <property type="protein sequence ID" value="KAH3668193.1"/>
    <property type="molecule type" value="Genomic_DNA"/>
</dbReference>
<accession>A0A9P8T6K2</accession>
<organism evidence="1 2">
    <name type="scientific">Ogataea philodendri</name>
    <dbReference type="NCBI Taxonomy" id="1378263"/>
    <lineage>
        <taxon>Eukaryota</taxon>
        <taxon>Fungi</taxon>
        <taxon>Dikarya</taxon>
        <taxon>Ascomycota</taxon>
        <taxon>Saccharomycotina</taxon>
        <taxon>Pichiomycetes</taxon>
        <taxon>Pichiales</taxon>
        <taxon>Pichiaceae</taxon>
        <taxon>Ogataea</taxon>
    </lineage>
</organism>
<comment type="caution">
    <text evidence="1">The sequence shown here is derived from an EMBL/GenBank/DDBJ whole genome shotgun (WGS) entry which is preliminary data.</text>
</comment>
<dbReference type="GeneID" id="70233914"/>
<reference evidence="1" key="2">
    <citation type="submission" date="2021-01" db="EMBL/GenBank/DDBJ databases">
        <authorList>
            <person name="Schikora-Tamarit M.A."/>
        </authorList>
    </citation>
    <scope>NUCLEOTIDE SEQUENCE</scope>
    <source>
        <strain evidence="1">CBS6075</strain>
    </source>
</reference>
<dbReference type="AlphaFoldDB" id="A0A9P8T6K2"/>
<evidence type="ECO:0000313" key="1">
    <source>
        <dbReference type="EMBL" id="KAH3668193.1"/>
    </source>
</evidence>
<gene>
    <name evidence="1" type="ORF">OGAPHI_001947</name>
</gene>
<protein>
    <submittedName>
        <fullName evidence="1">Uncharacterized protein</fullName>
    </submittedName>
</protein>
<sequence length="112" mass="12297">MSLSILLRTKTGLSLSTQACLKTVTVCEQTPSTTSTRTTAPSHNLEAVLTSEEKSMWPGESIKLIKYSLTIEVSWAREIVLKYSEIADDSMVIPLSCSSGLESRYRTLPANL</sequence>
<evidence type="ECO:0000313" key="2">
    <source>
        <dbReference type="Proteomes" id="UP000769157"/>
    </source>
</evidence>
<keyword evidence="2" id="KW-1185">Reference proteome</keyword>
<reference evidence="1" key="1">
    <citation type="journal article" date="2021" name="Open Biol.">
        <title>Shared evolutionary footprints suggest mitochondrial oxidative damage underlies multiple complex I losses in fungi.</title>
        <authorList>
            <person name="Schikora-Tamarit M.A."/>
            <person name="Marcet-Houben M."/>
            <person name="Nosek J."/>
            <person name="Gabaldon T."/>
        </authorList>
    </citation>
    <scope>NUCLEOTIDE SEQUENCE</scope>
    <source>
        <strain evidence="1">CBS6075</strain>
    </source>
</reference>
<dbReference type="RefSeq" id="XP_046062607.1">
    <property type="nucleotide sequence ID" value="XM_046202763.1"/>
</dbReference>